<evidence type="ECO:0000256" key="3">
    <source>
        <dbReference type="ARBA" id="ARBA00023242"/>
    </source>
</evidence>
<name>I2H588_HENB6</name>
<dbReference type="InParanoid" id="I2H588"/>
<evidence type="ECO:0000313" key="5">
    <source>
        <dbReference type="EMBL" id="CCH61540.1"/>
    </source>
</evidence>
<dbReference type="GO" id="GO:0000082">
    <property type="term" value="P:G1/S transition of mitotic cell cycle"/>
    <property type="evidence" value="ECO:0007669"/>
    <property type="project" value="EnsemblFungi"/>
</dbReference>
<evidence type="ECO:0000256" key="2">
    <source>
        <dbReference type="ARBA" id="ARBA00007335"/>
    </source>
</evidence>
<dbReference type="STRING" id="1071380.I2H588"/>
<dbReference type="GO" id="GO:0000417">
    <property type="term" value="C:HIR complex"/>
    <property type="evidence" value="ECO:0007669"/>
    <property type="project" value="EnsemblFungi"/>
</dbReference>
<evidence type="ECO:0008006" key="7">
    <source>
        <dbReference type="Google" id="ProtNLM"/>
    </source>
</evidence>
<comment type="subcellular location">
    <subcellularLocation>
        <location evidence="1">Nucleus</location>
    </subcellularLocation>
</comment>
<evidence type="ECO:0000313" key="6">
    <source>
        <dbReference type="Proteomes" id="UP000002866"/>
    </source>
</evidence>
<dbReference type="PANTHER" id="PTHR15502:SF7">
    <property type="entry name" value="CALCINEURIN-BINDING PROTEIN CABIN-1"/>
    <property type="match status" value="1"/>
</dbReference>
<dbReference type="FunCoup" id="I2H588">
    <property type="interactions" value="185"/>
</dbReference>
<keyword evidence="3" id="KW-0539">Nucleus</keyword>
<feature type="region of interest" description="Disordered" evidence="4">
    <location>
        <begin position="344"/>
        <end position="370"/>
    </location>
</feature>
<dbReference type="GeneID" id="14496613"/>
<dbReference type="PANTHER" id="PTHR15502">
    <property type="entry name" value="CALCINEURIN-BINDING PROTEIN CABIN 1-RELATED"/>
    <property type="match status" value="1"/>
</dbReference>
<feature type="compositionally biased region" description="Basic and acidic residues" evidence="4">
    <location>
        <begin position="361"/>
        <end position="370"/>
    </location>
</feature>
<dbReference type="GO" id="GO:0003714">
    <property type="term" value="F:transcription corepressor activity"/>
    <property type="evidence" value="ECO:0007669"/>
    <property type="project" value="EnsemblFungi"/>
</dbReference>
<dbReference type="EMBL" id="HE806320">
    <property type="protein sequence ID" value="CCH61540.1"/>
    <property type="molecule type" value="Genomic_DNA"/>
</dbReference>
<organism evidence="5 6">
    <name type="scientific">Henningerozyma blattae (strain ATCC 34711 / CBS 6284 / DSM 70876 / NBRC 10599 / NRRL Y-10934 / UCD 77-7)</name>
    <name type="common">Yeast</name>
    <name type="synonym">Tetrapisispora blattae</name>
    <dbReference type="NCBI Taxonomy" id="1071380"/>
    <lineage>
        <taxon>Eukaryota</taxon>
        <taxon>Fungi</taxon>
        <taxon>Dikarya</taxon>
        <taxon>Ascomycota</taxon>
        <taxon>Saccharomycotina</taxon>
        <taxon>Saccharomycetes</taxon>
        <taxon>Saccharomycetales</taxon>
        <taxon>Saccharomycetaceae</taxon>
        <taxon>Henningerozyma</taxon>
    </lineage>
</organism>
<dbReference type="eggNOG" id="ENOG502QQX4">
    <property type="taxonomic scope" value="Eukaryota"/>
</dbReference>
<dbReference type="Proteomes" id="UP000002866">
    <property type="component" value="Chromosome 5"/>
</dbReference>
<dbReference type="InterPro" id="IPR033053">
    <property type="entry name" value="Hir3/CABIN1"/>
</dbReference>
<dbReference type="OrthoDB" id="77564at2759"/>
<dbReference type="GO" id="GO:0031491">
    <property type="term" value="F:nucleosome binding"/>
    <property type="evidence" value="ECO:0007669"/>
    <property type="project" value="EnsemblFungi"/>
</dbReference>
<dbReference type="GO" id="GO:0006368">
    <property type="term" value="P:transcription elongation by RNA polymerase II"/>
    <property type="evidence" value="ECO:0007669"/>
    <property type="project" value="EnsemblFungi"/>
</dbReference>
<keyword evidence="6" id="KW-1185">Reference proteome</keyword>
<dbReference type="RefSeq" id="XP_004181059.1">
    <property type="nucleotide sequence ID" value="XM_004181011.1"/>
</dbReference>
<dbReference type="HOGENOM" id="CLU_001316_0_0_1"/>
<proteinExistence type="inferred from homology"/>
<evidence type="ECO:0000256" key="1">
    <source>
        <dbReference type="ARBA" id="ARBA00004123"/>
    </source>
</evidence>
<evidence type="ECO:0000256" key="4">
    <source>
        <dbReference type="SAM" id="MobiDB-lite"/>
    </source>
</evidence>
<sequence>MSSFNALNLSAQDEELEAEEHSRELQIEECFELYQNALIQVKENNFSEARLTFESLFNINVLKPNRWGLYSYSSPTLDSLRYLAFRNRGMFFYKYLIHNYSDLSDEDIVNYILKVMEDLIEAMQHSEADSGVTSLLVQIFKSFKSKKLERLILEYELSKSNNIIPLSGRRRGGILPQLKVSIRQYASLLKKLNDNEAKSYQLLNIKKLITEQDFDDITELNPLLKTIQKMKTEDEQTMKELDAFEVTISKLSWESVFDSLKELLPHVKTSILLTRNVDPYNEVEDPIETVEFKFKIKETLKEEKINNQIPTDIDQADSKTNNSVTIHKIQTAEHGGTIEIDNMEYENQGSNSPPISSRKRSVSEISERTSYRVSKRSKGKDSDIIIDSSMDIHEAFFDGLEFLFSVTNKTLPFTLHTLGSQLALKDEVESKFLPYADFMECLRNWSSWHTELFNKNETNFQMSTKNTEDMSQLNNVLKSNIFGNQLNEMMNNCNSDIPSDDIISMLDEMNSKKYHFQEIRLRLLVKLLHNKDISERIIIKYNWPDNLFTKVEWFLLGCESSIFDFISENFTTYQNFALSVLEFLINMLGRINENIHSKKAQGSKTTDNKYQKNKVETKIDRWLLLLKQVEEKDYPEYVLCVKWLYYCYLQYTSDNIDEKLIYALREVDNLFSKAKPGFTLMFGNYHFLPCLKLGTIHSQLGKINIIQKITNVEHTNNKQSDTDHDFYLTILENALSVMCNNTKEKNKMNIEIVQSPITSQLESMNEDKDMYEFIQNAPYLLKIKLWEILYSSYSKKGNFKKVFKCYLNILSLVIENIFSDDYSKEPSSTRNEILLYCMGIIGSYSSKVVKFIRLLDWKFEDMSLDDSDFYNIFSAFSLFYILLFFEANVANDPSTTSFFKKAVKSSAKMKARICDMTIILTLVFDQTFEKLAGISDMLTVKFITNFHTFLGAYKFCDASGGHFLSFSENFLSNYINKEAFIQLNQITWCKYHFNVIGDSPLIEQHNTKEVEMEVSNAIPLGLYLTKYYSAGKNLLLTTSNKTGLKHILEKVIDTIDTSINSFDFVMEKNAFELAKYLSQNITDNMITDSFEGKSRLSLLSPNDDFKTVLDTGLFYFGSIQALNFYKMRKKSMQARPSELDSIIKSLKTDILYNTGRFESWYLLGKCHSFIVEDDLIWTSEKITSIEKKVFTASSQRKAIICYLTGISLFLSKGMASIEDKLVYSKLLASLGKELVSGYLKPMDKECFIIRNNVSKLPEDKDTEEENKYNSPLELTIASTFVEKLILRVFRDAIDISDKLEADVKIVNNQVWSWHYILGKRLLKFSNYQQKFPGLDYIVKACKIAYNQSSSREPIIEPHYCLVNNCYKLLKRKVICVSELLKYLHMDNEFFDKDDGFWFVDEALTYDYQIKDCYSKIMELLHHILSVDKKKWQHRPKYRISRILYEEFHDVTGAIKQLDSLISIKSTNKNLVNIWKPDFERAGKHFIYTQQYIMFYSNLLYQKGDYNSLGLIAKKVRRFSSGMAYANETTTTLVNLYKSCIKQQLHFDDKQYTDQLMSTLSYQGFVKTSTDLQNTFDKTKYPQEILDSLSVVYQLKKGHNGIIFDGICLSLYFKYFYLPHAETLSSVSDDGSTHSDTSITSQNPLTVQDSNSLFKTSSSVKKKVTKRETFDKIKTLTEKF</sequence>
<dbReference type="OMA" id="WETWYRL"/>
<gene>
    <name evidence="5" type="primary">TBLA0E04910</name>
    <name evidence="5" type="ORF">TBLA_0E04910</name>
</gene>
<dbReference type="KEGG" id="tbl:TBLA_0E04910"/>
<dbReference type="GO" id="GO:1905268">
    <property type="term" value="P:negative regulation of chromatin organization"/>
    <property type="evidence" value="ECO:0007669"/>
    <property type="project" value="EnsemblFungi"/>
</dbReference>
<protein>
    <recommendedName>
        <fullName evidence="7">Histone transcription regulator 3 homolog</fullName>
    </recommendedName>
</protein>
<dbReference type="GO" id="GO:0003677">
    <property type="term" value="F:DNA binding"/>
    <property type="evidence" value="ECO:0007669"/>
    <property type="project" value="EnsemblFungi"/>
</dbReference>
<comment type="similarity">
    <text evidence="2">Belongs to the HIR3 family.</text>
</comment>
<dbReference type="GO" id="GO:0000122">
    <property type="term" value="P:negative regulation of transcription by RNA polymerase II"/>
    <property type="evidence" value="ECO:0007669"/>
    <property type="project" value="EnsemblFungi"/>
</dbReference>
<dbReference type="GO" id="GO:0005634">
    <property type="term" value="C:nucleus"/>
    <property type="evidence" value="ECO:0007669"/>
    <property type="project" value="UniProtKB-SubCell"/>
</dbReference>
<dbReference type="GO" id="GO:0006334">
    <property type="term" value="P:nucleosome assembly"/>
    <property type="evidence" value="ECO:0007669"/>
    <property type="project" value="EnsemblFungi"/>
</dbReference>
<reference evidence="5 6" key="1">
    <citation type="journal article" date="2011" name="Proc. Natl. Acad. Sci. U.S.A.">
        <title>Evolutionary erosion of yeast sex chromosomes by mating-type switching accidents.</title>
        <authorList>
            <person name="Gordon J.L."/>
            <person name="Armisen D."/>
            <person name="Proux-Wera E."/>
            <person name="Oheigeartaigh S.S."/>
            <person name="Byrne K.P."/>
            <person name="Wolfe K.H."/>
        </authorList>
    </citation>
    <scope>NUCLEOTIDE SEQUENCE [LARGE SCALE GENOMIC DNA]</scope>
    <source>
        <strain evidence="6">ATCC 34711 / CBS 6284 / DSM 70876 / NBRC 10599 / NRRL Y-10934 / UCD 77-7</strain>
    </source>
</reference>
<accession>I2H588</accession>
<feature type="compositionally biased region" description="Polar residues" evidence="4">
    <location>
        <begin position="345"/>
        <end position="355"/>
    </location>
</feature>